<dbReference type="GO" id="GO:0005886">
    <property type="term" value="C:plasma membrane"/>
    <property type="evidence" value="ECO:0007669"/>
    <property type="project" value="InterPro"/>
</dbReference>
<feature type="transmembrane region" description="Helical" evidence="1">
    <location>
        <begin position="151"/>
        <end position="169"/>
    </location>
</feature>
<name>A0A268NUI3_SHOCL</name>
<dbReference type="InterPro" id="IPR033879">
    <property type="entry name" value="UPP_Pase"/>
</dbReference>
<keyword evidence="1" id="KW-0812">Transmembrane</keyword>
<evidence type="ECO:0000313" key="4">
    <source>
        <dbReference type="Proteomes" id="UP000216207"/>
    </source>
</evidence>
<evidence type="ECO:0000313" key="3">
    <source>
        <dbReference type="EMBL" id="PAE87163.1"/>
    </source>
</evidence>
<dbReference type="EMBL" id="NPCC01000039">
    <property type="protein sequence ID" value="PAE87163.1"/>
    <property type="molecule type" value="Genomic_DNA"/>
</dbReference>
<keyword evidence="1" id="KW-0472">Membrane</keyword>
<dbReference type="Proteomes" id="UP000216207">
    <property type="component" value="Unassembled WGS sequence"/>
</dbReference>
<dbReference type="RefSeq" id="WP_063608858.1">
    <property type="nucleotide sequence ID" value="NZ_CP154609.1"/>
</dbReference>
<dbReference type="SMART" id="SM00014">
    <property type="entry name" value="acidPPc"/>
    <property type="match status" value="1"/>
</dbReference>
<dbReference type="InterPro" id="IPR036938">
    <property type="entry name" value="PAP2/HPO_sf"/>
</dbReference>
<dbReference type="PANTHER" id="PTHR14969:SF13">
    <property type="entry name" value="AT30094P"/>
    <property type="match status" value="1"/>
</dbReference>
<feature type="transmembrane region" description="Helical" evidence="1">
    <location>
        <begin position="28"/>
        <end position="49"/>
    </location>
</feature>
<feature type="transmembrane region" description="Helical" evidence="1">
    <location>
        <begin position="127"/>
        <end position="145"/>
    </location>
</feature>
<accession>A0A268NUI3</accession>
<dbReference type="InterPro" id="IPR000326">
    <property type="entry name" value="PAP2/HPO"/>
</dbReference>
<dbReference type="PANTHER" id="PTHR14969">
    <property type="entry name" value="SPHINGOSINE-1-PHOSPHATE PHOSPHOHYDROLASE"/>
    <property type="match status" value="1"/>
</dbReference>
<reference evidence="3 4" key="1">
    <citation type="submission" date="2017-07" db="EMBL/GenBank/DDBJ databases">
        <title>Isolation and whole genome analysis of endospore-forming bacteria from heroin.</title>
        <authorList>
            <person name="Kalinowski J."/>
            <person name="Ahrens B."/>
            <person name="Al-Dilaimi A."/>
            <person name="Winkler A."/>
            <person name="Wibberg D."/>
            <person name="Schleenbecker U."/>
            <person name="Ruckert C."/>
            <person name="Wolfel R."/>
            <person name="Grass G."/>
        </authorList>
    </citation>
    <scope>NUCLEOTIDE SEQUENCE [LARGE SCALE GENOMIC DNA]</scope>
    <source>
        <strain evidence="3 4">7539</strain>
    </source>
</reference>
<gene>
    <name evidence="3" type="ORF">CHH72_19935</name>
</gene>
<dbReference type="SUPFAM" id="SSF48317">
    <property type="entry name" value="Acid phosphatase/Vanadium-dependent haloperoxidase"/>
    <property type="match status" value="1"/>
</dbReference>
<dbReference type="GO" id="GO:0050380">
    <property type="term" value="F:undecaprenyl-diphosphatase activity"/>
    <property type="evidence" value="ECO:0007669"/>
    <property type="project" value="InterPro"/>
</dbReference>
<evidence type="ECO:0000256" key="1">
    <source>
        <dbReference type="SAM" id="Phobius"/>
    </source>
</evidence>
<proteinExistence type="predicted"/>
<dbReference type="Gene3D" id="1.20.144.10">
    <property type="entry name" value="Phosphatidic acid phosphatase type 2/haloperoxidase"/>
    <property type="match status" value="1"/>
</dbReference>
<sequence length="199" mass="23389">MDLFQMNVDLFRLINDFGKEHAYLNDTFIFIAEYMVFVLALFVLMFWFTRIRENRMMIISAIIAFIVAEVIGKIAGKLHANNQPFAELSNVNQLIEKAVDNSFPSDHTILFFAFCTIFCIYRKRWSYIWMTVAFFVGLSRIWVGVHYPADVLVGALISIASALMVSFIVPRLKFVRKLLWFYEKREQQFLPTREKSKEL</sequence>
<dbReference type="AlphaFoldDB" id="A0A268NUI3"/>
<protein>
    <submittedName>
        <fullName evidence="3">Undecaprenyl-diphosphatase</fullName>
    </submittedName>
</protein>
<organism evidence="3 4">
    <name type="scientific">Shouchella clausii</name>
    <name type="common">Alkalihalobacillus clausii</name>
    <dbReference type="NCBI Taxonomy" id="79880"/>
    <lineage>
        <taxon>Bacteria</taxon>
        <taxon>Bacillati</taxon>
        <taxon>Bacillota</taxon>
        <taxon>Bacilli</taxon>
        <taxon>Bacillales</taxon>
        <taxon>Bacillaceae</taxon>
        <taxon>Shouchella</taxon>
    </lineage>
</organism>
<dbReference type="Pfam" id="PF01569">
    <property type="entry name" value="PAP2"/>
    <property type="match status" value="1"/>
</dbReference>
<feature type="domain" description="Phosphatidic acid phosphatase type 2/haloperoxidase" evidence="2">
    <location>
        <begin position="61"/>
        <end position="166"/>
    </location>
</feature>
<dbReference type="CDD" id="cd03385">
    <property type="entry name" value="PAP2_BcrC_like"/>
    <property type="match status" value="1"/>
</dbReference>
<keyword evidence="1" id="KW-1133">Transmembrane helix</keyword>
<evidence type="ECO:0000259" key="2">
    <source>
        <dbReference type="SMART" id="SM00014"/>
    </source>
</evidence>
<comment type="caution">
    <text evidence="3">The sequence shown here is derived from an EMBL/GenBank/DDBJ whole genome shotgun (WGS) entry which is preliminary data.</text>
</comment>